<dbReference type="AlphaFoldDB" id="A0A0R0M9A6"/>
<sequence length="66" mass="8266">MPFCFFCAFKFFLIFFNIVHSCCRKKLNEKKHFYGKNTKIRIENNLFIYLGIFCCFFWFMNFFSKR</sequence>
<evidence type="ECO:0000256" key="1">
    <source>
        <dbReference type="SAM" id="Phobius"/>
    </source>
</evidence>
<feature type="signal peptide" evidence="2">
    <location>
        <begin position="1"/>
        <end position="21"/>
    </location>
</feature>
<keyword evidence="4" id="KW-1185">Reference proteome</keyword>
<reference evidence="3 4" key="1">
    <citation type="submission" date="2015-07" db="EMBL/GenBank/DDBJ databases">
        <title>The genome of Pseudoloma neurophilia, a relevant intracellular parasite of the zebrafish.</title>
        <authorList>
            <person name="Ndikumana S."/>
            <person name="Pelin A."/>
            <person name="Sanders J."/>
            <person name="Corradi N."/>
        </authorList>
    </citation>
    <scope>NUCLEOTIDE SEQUENCE [LARGE SCALE GENOMIC DNA]</scope>
    <source>
        <strain evidence="3 4">MK1</strain>
    </source>
</reference>
<feature type="transmembrane region" description="Helical" evidence="1">
    <location>
        <begin position="45"/>
        <end position="63"/>
    </location>
</feature>
<dbReference type="VEuPathDB" id="MicrosporidiaDB:M153_11600012151"/>
<feature type="chain" id="PRO_5006399194" evidence="2">
    <location>
        <begin position="22"/>
        <end position="66"/>
    </location>
</feature>
<evidence type="ECO:0000313" key="4">
    <source>
        <dbReference type="Proteomes" id="UP000051530"/>
    </source>
</evidence>
<keyword evidence="2" id="KW-0732">Signal</keyword>
<gene>
    <name evidence="3" type="ORF">M153_11600012151</name>
</gene>
<evidence type="ECO:0000313" key="3">
    <source>
        <dbReference type="EMBL" id="KRH94891.1"/>
    </source>
</evidence>
<comment type="caution">
    <text evidence="3">The sequence shown here is derived from an EMBL/GenBank/DDBJ whole genome shotgun (WGS) entry which is preliminary data.</text>
</comment>
<protein>
    <submittedName>
        <fullName evidence="3">Uncharacterized protein</fullName>
    </submittedName>
</protein>
<evidence type="ECO:0000256" key="2">
    <source>
        <dbReference type="SAM" id="SignalP"/>
    </source>
</evidence>
<dbReference type="EMBL" id="LGUB01000019">
    <property type="protein sequence ID" value="KRH94891.1"/>
    <property type="molecule type" value="Genomic_DNA"/>
</dbReference>
<organism evidence="3 4">
    <name type="scientific">Pseudoloma neurophilia</name>
    <dbReference type="NCBI Taxonomy" id="146866"/>
    <lineage>
        <taxon>Eukaryota</taxon>
        <taxon>Fungi</taxon>
        <taxon>Fungi incertae sedis</taxon>
        <taxon>Microsporidia</taxon>
        <taxon>Pseudoloma</taxon>
    </lineage>
</organism>
<keyword evidence="1" id="KW-0812">Transmembrane</keyword>
<accession>A0A0R0M9A6</accession>
<proteinExistence type="predicted"/>
<keyword evidence="1" id="KW-0472">Membrane</keyword>
<dbReference type="Proteomes" id="UP000051530">
    <property type="component" value="Unassembled WGS sequence"/>
</dbReference>
<keyword evidence="1" id="KW-1133">Transmembrane helix</keyword>
<name>A0A0R0M9A6_9MICR</name>